<dbReference type="PATRIC" id="fig|1449336.4.peg.1043"/>
<dbReference type="Pfam" id="PF00132">
    <property type="entry name" value="Hexapep"/>
    <property type="match status" value="1"/>
</dbReference>
<evidence type="ECO:0008006" key="6">
    <source>
        <dbReference type="Google" id="ProtNLM"/>
    </source>
</evidence>
<name>A0A0R2I7F5_CARDV</name>
<dbReference type="Gene3D" id="2.160.10.10">
    <property type="entry name" value="Hexapeptide repeat proteins"/>
    <property type="match status" value="1"/>
</dbReference>
<comment type="similarity">
    <text evidence="1">Belongs to the transferase hexapeptide repeat family.</text>
</comment>
<accession>A0A0R2I7F5</accession>
<dbReference type="AlphaFoldDB" id="A0A0R2I7F5"/>
<reference evidence="4 5" key="1">
    <citation type="journal article" date="2015" name="Genome Announc.">
        <title>Expanding the biotechnology potential of lactobacilli through comparative genomics of 213 strains and associated genera.</title>
        <authorList>
            <person name="Sun Z."/>
            <person name="Harris H.M."/>
            <person name="McCann A."/>
            <person name="Guo C."/>
            <person name="Argimon S."/>
            <person name="Zhang W."/>
            <person name="Yang X."/>
            <person name="Jeffery I.B."/>
            <person name="Cooney J.C."/>
            <person name="Kagawa T.F."/>
            <person name="Liu W."/>
            <person name="Song Y."/>
            <person name="Salvetti E."/>
            <person name="Wrobel A."/>
            <person name="Rasinkangas P."/>
            <person name="Parkhill J."/>
            <person name="Rea M.C."/>
            <person name="O'Sullivan O."/>
            <person name="Ritari J."/>
            <person name="Douillard F.P."/>
            <person name="Paul Ross R."/>
            <person name="Yang R."/>
            <person name="Briner A.E."/>
            <person name="Felis G.E."/>
            <person name="de Vos W.M."/>
            <person name="Barrangou R."/>
            <person name="Klaenhammer T.R."/>
            <person name="Caufield P.W."/>
            <person name="Cui Y."/>
            <person name="Zhang H."/>
            <person name="O'Toole P.W."/>
        </authorList>
    </citation>
    <scope>NUCLEOTIDE SEQUENCE [LARGE SCALE GENOMIC DNA]</scope>
    <source>
        <strain evidence="4 5">DSM 20623</strain>
    </source>
</reference>
<comment type="caution">
    <text evidence="4">The sequence shown here is derived from an EMBL/GenBank/DDBJ whole genome shotgun (WGS) entry which is preliminary data.</text>
</comment>
<dbReference type="InterPro" id="IPR001451">
    <property type="entry name" value="Hexapep"/>
</dbReference>
<dbReference type="PANTHER" id="PTHR23416:SF23">
    <property type="entry name" value="ACETYLTRANSFERASE C18B11.09C-RELATED"/>
    <property type="match status" value="1"/>
</dbReference>
<dbReference type="InterPro" id="IPR051159">
    <property type="entry name" value="Hexapeptide_acetyltransf"/>
</dbReference>
<keyword evidence="5" id="KW-1185">Reference proteome</keyword>
<dbReference type="GeneID" id="89589528"/>
<dbReference type="GO" id="GO:0008374">
    <property type="term" value="F:O-acyltransferase activity"/>
    <property type="evidence" value="ECO:0007669"/>
    <property type="project" value="TreeGrafter"/>
</dbReference>
<sequence>MLKPTLQEKLIGKEILPETTLYKEIHTVKADNERLVMELNSQYHTPQEIQNYLKKITGKEVDASVNISQPFYSDFGKHITFGKDIFINQNVTFVDLGGITIEDQVLIGPCARLITVNHLTDPKKRRGLSVAPIRIKKNAWIGANVTILPGITVGENAIIAADSTVTKDVPANVIVAGSPAKIMREINR</sequence>
<evidence type="ECO:0000313" key="5">
    <source>
        <dbReference type="Proteomes" id="UP000051658"/>
    </source>
</evidence>
<evidence type="ECO:0000256" key="3">
    <source>
        <dbReference type="ARBA" id="ARBA00022737"/>
    </source>
</evidence>
<dbReference type="EMBL" id="JQBS01000001">
    <property type="protein sequence ID" value="KRN57764.1"/>
    <property type="molecule type" value="Genomic_DNA"/>
</dbReference>
<evidence type="ECO:0000313" key="4">
    <source>
        <dbReference type="EMBL" id="KRN57764.1"/>
    </source>
</evidence>
<dbReference type="PROSITE" id="PS00101">
    <property type="entry name" value="HEXAPEP_TRANSFERASES"/>
    <property type="match status" value="1"/>
</dbReference>
<evidence type="ECO:0000256" key="1">
    <source>
        <dbReference type="ARBA" id="ARBA00007274"/>
    </source>
</evidence>
<keyword evidence="3" id="KW-0677">Repeat</keyword>
<protein>
    <recommendedName>
        <fullName evidence="6">Acetyltransferase</fullName>
    </recommendedName>
</protein>
<proteinExistence type="inferred from homology"/>
<dbReference type="SUPFAM" id="SSF51161">
    <property type="entry name" value="Trimeric LpxA-like enzymes"/>
    <property type="match status" value="1"/>
</dbReference>
<dbReference type="eggNOG" id="COG0110">
    <property type="taxonomic scope" value="Bacteria"/>
</dbReference>
<dbReference type="RefSeq" id="WP_034568533.1">
    <property type="nucleotide sequence ID" value="NZ_JQBS01000001.1"/>
</dbReference>
<keyword evidence="2" id="KW-0808">Transferase</keyword>
<dbReference type="PANTHER" id="PTHR23416">
    <property type="entry name" value="SIALIC ACID SYNTHASE-RELATED"/>
    <property type="match status" value="1"/>
</dbReference>
<gene>
    <name evidence="4" type="ORF">IV74_GL001019</name>
</gene>
<organism evidence="4 5">
    <name type="scientific">Carnobacterium divergens DSM 20623</name>
    <dbReference type="NCBI Taxonomy" id="1449336"/>
    <lineage>
        <taxon>Bacteria</taxon>
        <taxon>Bacillati</taxon>
        <taxon>Bacillota</taxon>
        <taxon>Bacilli</taxon>
        <taxon>Lactobacillales</taxon>
        <taxon>Carnobacteriaceae</taxon>
        <taxon>Carnobacterium</taxon>
    </lineage>
</organism>
<evidence type="ECO:0000256" key="2">
    <source>
        <dbReference type="ARBA" id="ARBA00022679"/>
    </source>
</evidence>
<dbReference type="InterPro" id="IPR011004">
    <property type="entry name" value="Trimer_LpxA-like_sf"/>
</dbReference>
<dbReference type="InterPro" id="IPR018357">
    <property type="entry name" value="Hexapep_transf_CS"/>
</dbReference>
<dbReference type="Proteomes" id="UP000051658">
    <property type="component" value="Unassembled WGS sequence"/>
</dbReference>